<name>A0A0F9ENQ0_9ZZZZ</name>
<sequence length="62" mass="6595">MADDKSTGEVSKEEVLAALSQIEDPDLHRDIVSLGFINDEDINICGGNVAVRIVLTTPACPV</sequence>
<reference evidence="2" key="1">
    <citation type="journal article" date="2015" name="Nature">
        <title>Complex archaea that bridge the gap between prokaryotes and eukaryotes.</title>
        <authorList>
            <person name="Spang A."/>
            <person name="Saw J.H."/>
            <person name="Jorgensen S.L."/>
            <person name="Zaremba-Niedzwiedzka K."/>
            <person name="Martijn J."/>
            <person name="Lind A.E."/>
            <person name="van Eijk R."/>
            <person name="Schleper C."/>
            <person name="Guy L."/>
            <person name="Ettema T.J."/>
        </authorList>
    </citation>
    <scope>NUCLEOTIDE SEQUENCE</scope>
</reference>
<gene>
    <name evidence="2" type="ORF">LCGC14_2052450</name>
</gene>
<dbReference type="InterPro" id="IPR034904">
    <property type="entry name" value="FSCA_dom_sf"/>
</dbReference>
<dbReference type="EMBL" id="LAZR01024280">
    <property type="protein sequence ID" value="KKL75679.1"/>
    <property type="molecule type" value="Genomic_DNA"/>
</dbReference>
<dbReference type="Pfam" id="PF01883">
    <property type="entry name" value="FeS_assembly_P"/>
    <property type="match status" value="1"/>
</dbReference>
<feature type="domain" description="MIP18 family-like" evidence="1">
    <location>
        <begin position="12"/>
        <end position="61"/>
    </location>
</feature>
<comment type="caution">
    <text evidence="2">The sequence shown here is derived from an EMBL/GenBank/DDBJ whole genome shotgun (WGS) entry which is preliminary data.</text>
</comment>
<accession>A0A0F9ENQ0</accession>
<organism evidence="2">
    <name type="scientific">marine sediment metagenome</name>
    <dbReference type="NCBI Taxonomy" id="412755"/>
    <lineage>
        <taxon>unclassified sequences</taxon>
        <taxon>metagenomes</taxon>
        <taxon>ecological metagenomes</taxon>
    </lineage>
</organism>
<feature type="non-terminal residue" evidence="2">
    <location>
        <position position="62"/>
    </location>
</feature>
<dbReference type="Gene3D" id="3.30.300.130">
    <property type="entry name" value="Fe-S cluster assembly (FSCA)"/>
    <property type="match status" value="1"/>
</dbReference>
<evidence type="ECO:0000313" key="2">
    <source>
        <dbReference type="EMBL" id="KKL75679.1"/>
    </source>
</evidence>
<proteinExistence type="predicted"/>
<dbReference type="AlphaFoldDB" id="A0A0F9ENQ0"/>
<protein>
    <recommendedName>
        <fullName evidence="1">MIP18 family-like domain-containing protein</fullName>
    </recommendedName>
</protein>
<dbReference type="SUPFAM" id="SSF117916">
    <property type="entry name" value="Fe-S cluster assembly (FSCA) domain-like"/>
    <property type="match status" value="1"/>
</dbReference>
<dbReference type="InterPro" id="IPR002744">
    <property type="entry name" value="MIP18-like"/>
</dbReference>
<evidence type="ECO:0000259" key="1">
    <source>
        <dbReference type="Pfam" id="PF01883"/>
    </source>
</evidence>